<dbReference type="EMBL" id="LJZR01000009">
    <property type="protein sequence ID" value="KPQ35876.1"/>
    <property type="molecule type" value="Genomic_DNA"/>
</dbReference>
<protein>
    <submittedName>
        <fullName evidence="2">Uncharacterized protein</fullName>
    </submittedName>
</protein>
<gene>
    <name evidence="2" type="ORF">HLUCCA11_08250</name>
</gene>
<dbReference type="STRING" id="1666911.HLUCCA11_08250"/>
<keyword evidence="1" id="KW-1133">Transmembrane helix</keyword>
<comment type="caution">
    <text evidence="2">The sequence shown here is derived from an EMBL/GenBank/DDBJ whole genome shotgun (WGS) entry which is preliminary data.</text>
</comment>
<keyword evidence="1" id="KW-0812">Transmembrane</keyword>
<organism evidence="2 3">
    <name type="scientific">Phormidesmis priestleyi Ana</name>
    <dbReference type="NCBI Taxonomy" id="1666911"/>
    <lineage>
        <taxon>Bacteria</taxon>
        <taxon>Bacillati</taxon>
        <taxon>Cyanobacteriota</taxon>
        <taxon>Cyanophyceae</taxon>
        <taxon>Leptolyngbyales</taxon>
        <taxon>Leptolyngbyaceae</taxon>
        <taxon>Phormidesmis</taxon>
    </lineage>
</organism>
<proteinExistence type="predicted"/>
<accession>A0A0P8DH41</accession>
<evidence type="ECO:0000313" key="3">
    <source>
        <dbReference type="Proteomes" id="UP000050465"/>
    </source>
</evidence>
<evidence type="ECO:0000313" key="2">
    <source>
        <dbReference type="EMBL" id="KPQ35876.1"/>
    </source>
</evidence>
<dbReference type="Proteomes" id="UP000050465">
    <property type="component" value="Unassembled WGS sequence"/>
</dbReference>
<reference evidence="2 3" key="1">
    <citation type="submission" date="2015-09" db="EMBL/GenBank/DDBJ databases">
        <title>Identification and resolution of microdiversity through metagenomic sequencing of parallel consortia.</title>
        <authorList>
            <person name="Nelson W.C."/>
            <person name="Romine M.F."/>
            <person name="Lindemann S.R."/>
        </authorList>
    </citation>
    <scope>NUCLEOTIDE SEQUENCE [LARGE SCALE GENOMIC DNA]</scope>
    <source>
        <strain evidence="2">Ana</strain>
    </source>
</reference>
<evidence type="ECO:0000256" key="1">
    <source>
        <dbReference type="SAM" id="Phobius"/>
    </source>
</evidence>
<name>A0A0P8DH41_9CYAN</name>
<dbReference type="AlphaFoldDB" id="A0A0P8DH41"/>
<feature type="transmembrane region" description="Helical" evidence="1">
    <location>
        <begin position="45"/>
        <end position="63"/>
    </location>
</feature>
<keyword evidence="1" id="KW-0472">Membrane</keyword>
<sequence length="67" mass="7331">METFEFYPGQIEASVTIGTPVIGQYFDQDLIGSTGEMLGGFYESGQLWAMLIGIVIGYGFRSFSSYG</sequence>